<dbReference type="AlphaFoldDB" id="A0AB36FUB7"/>
<reference evidence="1 2" key="1">
    <citation type="submission" date="2016-09" db="EMBL/GenBank/DDBJ databases">
        <title>Draft Genome Sequence of four Alteromonas macleodii strains isolated from copper coupons and grown long-term at elevated copper levels.</title>
        <authorList>
            <person name="Cusick K."/>
            <person name="Dale J."/>
            <person name="Little B."/>
            <person name="Biffinger J."/>
        </authorList>
    </citation>
    <scope>NUCLEOTIDE SEQUENCE [LARGE SCALE GENOMIC DNA]</scope>
    <source>
        <strain evidence="1 2">KCP01</strain>
    </source>
</reference>
<organism evidence="1 2">
    <name type="scientific">Alteromonas macleodii</name>
    <name type="common">Pseudoalteromonas macleodii</name>
    <dbReference type="NCBI Taxonomy" id="28108"/>
    <lineage>
        <taxon>Bacteria</taxon>
        <taxon>Pseudomonadati</taxon>
        <taxon>Pseudomonadota</taxon>
        <taxon>Gammaproteobacteria</taxon>
        <taxon>Alteromonadales</taxon>
        <taxon>Alteromonadaceae</taxon>
        <taxon>Alteromonas/Salinimonas group</taxon>
        <taxon>Alteromonas</taxon>
    </lineage>
</organism>
<proteinExistence type="predicted"/>
<sequence>MPKNSQYCAFTVHLPVHWHSMNAGLKVNSALVKHRVV</sequence>
<evidence type="ECO:0000313" key="1">
    <source>
        <dbReference type="EMBL" id="OES33663.1"/>
    </source>
</evidence>
<name>A0AB36FUB7_ALTMA</name>
<protein>
    <submittedName>
        <fullName evidence="1">Uncharacterized protein</fullName>
    </submittedName>
</protein>
<gene>
    <name evidence="1" type="ORF">BFV95_0672</name>
</gene>
<comment type="caution">
    <text evidence="1">The sequence shown here is derived from an EMBL/GenBank/DDBJ whole genome shotgun (WGS) entry which is preliminary data.</text>
</comment>
<dbReference type="EMBL" id="MIPY01000008">
    <property type="protein sequence ID" value="OES33663.1"/>
    <property type="molecule type" value="Genomic_DNA"/>
</dbReference>
<keyword evidence="2" id="KW-1185">Reference proteome</keyword>
<evidence type="ECO:0000313" key="2">
    <source>
        <dbReference type="Proteomes" id="UP000095392"/>
    </source>
</evidence>
<dbReference type="Proteomes" id="UP000095392">
    <property type="component" value="Unassembled WGS sequence"/>
</dbReference>
<accession>A0AB36FUB7</accession>